<organism evidence="1">
    <name type="scientific">Prunus dulcis</name>
    <name type="common">Almond</name>
    <name type="synonym">Amygdalus dulcis</name>
    <dbReference type="NCBI Taxonomy" id="3755"/>
    <lineage>
        <taxon>Eukaryota</taxon>
        <taxon>Viridiplantae</taxon>
        <taxon>Streptophyta</taxon>
        <taxon>Embryophyta</taxon>
        <taxon>Tracheophyta</taxon>
        <taxon>Spermatophyta</taxon>
        <taxon>Magnoliopsida</taxon>
        <taxon>eudicotyledons</taxon>
        <taxon>Gunneridae</taxon>
        <taxon>Pentapetalae</taxon>
        <taxon>rosids</taxon>
        <taxon>fabids</taxon>
        <taxon>Rosales</taxon>
        <taxon>Rosaceae</taxon>
        <taxon>Amygdaloideae</taxon>
        <taxon>Amygdaleae</taxon>
        <taxon>Prunus</taxon>
    </lineage>
</organism>
<reference evidence="1" key="1">
    <citation type="journal article" date="2019" name="Science">
        <title>Mutation of a bHLH transcription factor allowed almond domestication.</title>
        <authorList>
            <person name="Sanchez-Perez R."/>
            <person name="Pavan S."/>
            <person name="Mazzeo R."/>
            <person name="Moldovan C."/>
            <person name="Aiese Cigliano R."/>
            <person name="Del Cueto J."/>
            <person name="Ricciardi F."/>
            <person name="Lotti C."/>
            <person name="Ricciardi L."/>
            <person name="Dicenta F."/>
            <person name="Lopez-Marques R.L."/>
            <person name="Lindberg Moller B."/>
        </authorList>
    </citation>
    <scope>NUCLEOTIDE SEQUENCE</scope>
</reference>
<dbReference type="AlphaFoldDB" id="A0A4Y1RDX4"/>
<accession>A0A4Y1RDX4</accession>
<dbReference type="EMBL" id="AP019300">
    <property type="protein sequence ID" value="BBH02166.1"/>
    <property type="molecule type" value="Genomic_DNA"/>
</dbReference>
<protein>
    <submittedName>
        <fullName evidence="1">Uncharacterized protein</fullName>
    </submittedName>
</protein>
<sequence length="79" mass="8677">MERLKKTPLSLCSGEQLVCNGGMACRLCAYVGDIALKKDSIEFVLRGAACLQWRYGLPPAWSQAGKLPLEQWPSCCGKM</sequence>
<name>A0A4Y1RDX4_PRUDU</name>
<gene>
    <name evidence="1" type="ORF">Prudu_012655</name>
</gene>
<evidence type="ECO:0000313" key="1">
    <source>
        <dbReference type="EMBL" id="BBH02166.1"/>
    </source>
</evidence>
<proteinExistence type="predicted"/>